<reference evidence="7 8" key="1">
    <citation type="journal article" date="2014" name="PLoS Genet.">
        <title>Analysis of the Phlebiopsis gigantea genome, transcriptome and secretome provides insight into its pioneer colonization strategies of wood.</title>
        <authorList>
            <person name="Hori C."/>
            <person name="Ishida T."/>
            <person name="Igarashi K."/>
            <person name="Samejima M."/>
            <person name="Suzuki H."/>
            <person name="Master E."/>
            <person name="Ferreira P."/>
            <person name="Ruiz-Duenas F.J."/>
            <person name="Held B."/>
            <person name="Canessa P."/>
            <person name="Larrondo L.F."/>
            <person name="Schmoll M."/>
            <person name="Druzhinina I.S."/>
            <person name="Kubicek C.P."/>
            <person name="Gaskell J.A."/>
            <person name="Kersten P."/>
            <person name="St John F."/>
            <person name="Glasner J."/>
            <person name="Sabat G."/>
            <person name="Splinter BonDurant S."/>
            <person name="Syed K."/>
            <person name="Yadav J."/>
            <person name="Mgbeahuruike A.C."/>
            <person name="Kovalchuk A."/>
            <person name="Asiegbu F.O."/>
            <person name="Lackner G."/>
            <person name="Hoffmeister D."/>
            <person name="Rencoret J."/>
            <person name="Gutierrez A."/>
            <person name="Sun H."/>
            <person name="Lindquist E."/>
            <person name="Barry K."/>
            <person name="Riley R."/>
            <person name="Grigoriev I.V."/>
            <person name="Henrissat B."/>
            <person name="Kues U."/>
            <person name="Berka R.M."/>
            <person name="Martinez A.T."/>
            <person name="Covert S.F."/>
            <person name="Blanchette R.A."/>
            <person name="Cullen D."/>
        </authorList>
    </citation>
    <scope>NUCLEOTIDE SEQUENCE [LARGE SCALE GENOMIC DNA]</scope>
    <source>
        <strain evidence="7 8">11061_1 CR5-6</strain>
    </source>
</reference>
<keyword evidence="5" id="KW-0808">Transferase</keyword>
<evidence type="ECO:0000256" key="4">
    <source>
        <dbReference type="ARBA" id="ARBA00023136"/>
    </source>
</evidence>
<comment type="similarity">
    <text evidence="5">Belongs to the class VI-like SAM-binding methyltransferase superfamily. Isoprenylcysteine carboxyl methyltransferase family.</text>
</comment>
<comment type="caution">
    <text evidence="5">Lacks conserved residue(s) required for the propagation of feature annotation.</text>
</comment>
<keyword evidence="5" id="KW-0489">Methyltransferase</keyword>
<dbReference type="AlphaFoldDB" id="A0A0C3S2C9"/>
<keyword evidence="3 5" id="KW-1133">Transmembrane helix</keyword>
<comment type="catalytic activity">
    <reaction evidence="5">
        <text>[protein]-C-terminal S-[(2E,6E)-farnesyl]-L-cysteine + S-adenosyl-L-methionine = [protein]-C-terminal S-[(2E,6E)-farnesyl]-L-cysteine methyl ester + S-adenosyl-L-homocysteine</text>
        <dbReference type="Rhea" id="RHEA:21672"/>
        <dbReference type="Rhea" id="RHEA-COMP:12125"/>
        <dbReference type="Rhea" id="RHEA-COMP:12126"/>
        <dbReference type="ChEBI" id="CHEBI:57856"/>
        <dbReference type="ChEBI" id="CHEBI:59789"/>
        <dbReference type="ChEBI" id="CHEBI:90510"/>
        <dbReference type="ChEBI" id="CHEBI:90511"/>
        <dbReference type="EC" id="2.1.1.100"/>
    </reaction>
</comment>
<dbReference type="OrthoDB" id="422086at2759"/>
<dbReference type="STRING" id="745531.A0A0C3S2C9"/>
<dbReference type="PANTHER" id="PTHR12714">
    <property type="entry name" value="PROTEIN-S ISOPRENYLCYSTEINE O-METHYLTRANSFERASE"/>
    <property type="match status" value="1"/>
</dbReference>
<keyword evidence="4 5" id="KW-0472">Membrane</keyword>
<evidence type="ECO:0000256" key="1">
    <source>
        <dbReference type="ARBA" id="ARBA00004141"/>
    </source>
</evidence>
<feature type="transmembrane region" description="Helical" evidence="5">
    <location>
        <begin position="52"/>
        <end position="74"/>
    </location>
</feature>
<dbReference type="EMBL" id="KN840601">
    <property type="protein sequence ID" value="KIP03762.1"/>
    <property type="molecule type" value="Genomic_DNA"/>
</dbReference>
<evidence type="ECO:0000256" key="5">
    <source>
        <dbReference type="RuleBase" id="RU362022"/>
    </source>
</evidence>
<sequence length="242" mass="27035">MTPYPLTKCALLLLSIIPFYAGTAPPRRPVEGGRIAYNVPIFEYTVRSIVKIWHFIFCSAVLSHVATLLLLRFPRLETALPVGMQTLCKSPATQYMALASLSPLFVGSLLLVVAGAGVRVWCYRTLGHQFTFEIAILKGHTLVTDGPYSLARHLSYTGACMVVLGTTLMVFAEDGYVVGCDMAANSLAWNIMVRCWQTLAPFSAFSVIRRASIEDAELRKLFGEKWEAYRRRVPYKFIPYVI</sequence>
<evidence type="ECO:0000256" key="2">
    <source>
        <dbReference type="ARBA" id="ARBA00022692"/>
    </source>
</evidence>
<evidence type="ECO:0000256" key="6">
    <source>
        <dbReference type="SAM" id="SignalP"/>
    </source>
</evidence>
<dbReference type="GO" id="GO:0004671">
    <property type="term" value="F:protein C-terminal S-isoprenylcysteine carboxyl O-methyltransferase activity"/>
    <property type="evidence" value="ECO:0007669"/>
    <property type="project" value="UniProtKB-EC"/>
</dbReference>
<keyword evidence="6" id="KW-0732">Signal</keyword>
<dbReference type="EC" id="2.1.1.100" evidence="5"/>
<dbReference type="InterPro" id="IPR007269">
    <property type="entry name" value="ICMT_MeTrfase"/>
</dbReference>
<feature type="signal peptide" evidence="6">
    <location>
        <begin position="1"/>
        <end position="21"/>
    </location>
</feature>
<keyword evidence="8" id="KW-1185">Reference proteome</keyword>
<keyword evidence="2 5" id="KW-0812">Transmembrane</keyword>
<evidence type="ECO:0000313" key="8">
    <source>
        <dbReference type="Proteomes" id="UP000053257"/>
    </source>
</evidence>
<protein>
    <recommendedName>
        <fullName evidence="5">Protein-S-isoprenylcysteine O-methyltransferase</fullName>
        <ecNumber evidence="5">2.1.1.100</ecNumber>
    </recommendedName>
</protein>
<dbReference type="PANTHER" id="PTHR12714:SF9">
    <property type="entry name" value="PROTEIN-S-ISOPRENYLCYSTEINE O-METHYLTRANSFERASE"/>
    <property type="match status" value="1"/>
</dbReference>
<dbReference type="Gene3D" id="1.20.120.1630">
    <property type="match status" value="1"/>
</dbReference>
<proteinExistence type="inferred from homology"/>
<evidence type="ECO:0000256" key="3">
    <source>
        <dbReference type="ARBA" id="ARBA00022989"/>
    </source>
</evidence>
<accession>A0A0C3S2C9</accession>
<dbReference type="GO" id="GO:0032259">
    <property type="term" value="P:methylation"/>
    <property type="evidence" value="ECO:0007669"/>
    <property type="project" value="UniProtKB-KW"/>
</dbReference>
<comment type="subcellular location">
    <subcellularLocation>
        <location evidence="5">Endoplasmic reticulum membrane</location>
        <topology evidence="5">Multi-pass membrane protein</topology>
    </subcellularLocation>
    <subcellularLocation>
        <location evidence="1">Membrane</location>
        <topology evidence="1">Multi-pass membrane protein</topology>
    </subcellularLocation>
</comment>
<organism evidence="7 8">
    <name type="scientific">Phlebiopsis gigantea (strain 11061_1 CR5-6)</name>
    <name type="common">White-rot fungus</name>
    <name type="synonym">Peniophora gigantea</name>
    <dbReference type="NCBI Taxonomy" id="745531"/>
    <lineage>
        <taxon>Eukaryota</taxon>
        <taxon>Fungi</taxon>
        <taxon>Dikarya</taxon>
        <taxon>Basidiomycota</taxon>
        <taxon>Agaricomycotina</taxon>
        <taxon>Agaricomycetes</taxon>
        <taxon>Polyporales</taxon>
        <taxon>Phanerochaetaceae</taxon>
        <taxon>Phlebiopsis</taxon>
    </lineage>
</organism>
<feature type="chain" id="PRO_5002169724" description="Protein-S-isoprenylcysteine O-methyltransferase" evidence="6">
    <location>
        <begin position="22"/>
        <end position="242"/>
    </location>
</feature>
<feature type="transmembrane region" description="Helical" evidence="5">
    <location>
        <begin position="95"/>
        <end position="121"/>
    </location>
</feature>
<gene>
    <name evidence="7" type="ORF">PHLGIDRAFT_225163</name>
</gene>
<keyword evidence="5" id="KW-0949">S-adenosyl-L-methionine</keyword>
<evidence type="ECO:0000313" key="7">
    <source>
        <dbReference type="EMBL" id="KIP03762.1"/>
    </source>
</evidence>
<dbReference type="HOGENOM" id="CLU_065200_6_0_1"/>
<dbReference type="GO" id="GO:0005789">
    <property type="term" value="C:endoplasmic reticulum membrane"/>
    <property type="evidence" value="ECO:0007669"/>
    <property type="project" value="UniProtKB-SubCell"/>
</dbReference>
<dbReference type="Pfam" id="PF04140">
    <property type="entry name" value="ICMT"/>
    <property type="match status" value="1"/>
</dbReference>
<keyword evidence="5" id="KW-0256">Endoplasmic reticulum</keyword>
<dbReference type="Proteomes" id="UP000053257">
    <property type="component" value="Unassembled WGS sequence"/>
</dbReference>
<name>A0A0C3S2C9_PHLG1</name>